<feature type="domain" description="Plastocyanin-like" evidence="5">
    <location>
        <begin position="541"/>
        <end position="630"/>
    </location>
</feature>
<feature type="domain" description="Plastocyanin-like" evidence="6">
    <location>
        <begin position="240"/>
        <end position="346"/>
    </location>
</feature>
<evidence type="ECO:0000259" key="6">
    <source>
        <dbReference type="Pfam" id="PF07732"/>
    </source>
</evidence>
<evidence type="ECO:0000256" key="3">
    <source>
        <dbReference type="ARBA" id="ARBA00023008"/>
    </source>
</evidence>
<feature type="transmembrane region" description="Helical" evidence="4">
    <location>
        <begin position="37"/>
        <end position="56"/>
    </location>
</feature>
<organism evidence="7 8">
    <name type="scientific">Microbacterium aoyamense</name>
    <dbReference type="NCBI Taxonomy" id="344166"/>
    <lineage>
        <taxon>Bacteria</taxon>
        <taxon>Bacillati</taxon>
        <taxon>Actinomycetota</taxon>
        <taxon>Actinomycetes</taxon>
        <taxon>Micrococcales</taxon>
        <taxon>Microbacteriaceae</taxon>
        <taxon>Microbacterium</taxon>
    </lineage>
</organism>
<dbReference type="SUPFAM" id="SSF49503">
    <property type="entry name" value="Cupredoxins"/>
    <property type="match status" value="3"/>
</dbReference>
<sequence length="649" mass="67246">MLAVLMGLGYLALAAAGAGCWAFALAESRRRQRLVGWLVAAALAALAVRGTLAWLLAQHALGFAQEKLFVGLPLSVAASALAAAMWWMPRRTPSTRRDAITGGSFAAAAAAALTEIVLTVAVGAPVGPAAAVSSIVVVAGAGAVTALARGGTTRRPAIAASAASGLLVVGAVVVGFIGSTGAGALQAGGFGPTVAHAPGEAPGAVPGTSIIELTAAPTAPPRVGETIPIELAAQEQRIALRSGASVDAWTFGALAGPAIVARVGDTLAMRLTNVDVDAGATVHWHGYPVANAFDGVAGVTQDAVVPGAVFEADVLMTQPGTYWYHTHQRGSEGVVRGLYGTLVVQPAGGQTEDVDLVLPVHSFSGHVVLGTSDELESRVVSTGDSVRVRLINTDQAPQTFMVDGAPFRVVALDGTAVASDPIERRSIVLAAGGRADLVLEMPSTVVRVGVATARTAGLALVPTANAEIPDLAVPDDAFDPLRDLIPTKPDHSEAAREIEAAITAERFDVERSVVLDRQPRLVDGAPNYAYTVDGRVYPFIEPTVVDEGDTVRIRLVNRSFETHPMHPHGHSVRVLSVDGRAPTQPLWLDTFDVGPGEVWEVALYADNPGIWMDHCHNLEHAALGMVTHLAYRGITTPFDHGGDMGNDPE</sequence>
<evidence type="ECO:0000313" key="8">
    <source>
        <dbReference type="Proteomes" id="UP001501343"/>
    </source>
</evidence>
<evidence type="ECO:0000256" key="4">
    <source>
        <dbReference type="SAM" id="Phobius"/>
    </source>
</evidence>
<evidence type="ECO:0000259" key="5">
    <source>
        <dbReference type="Pfam" id="PF07731"/>
    </source>
</evidence>
<keyword evidence="4" id="KW-1133">Transmembrane helix</keyword>
<feature type="transmembrane region" description="Helical" evidence="4">
    <location>
        <begin position="6"/>
        <end position="25"/>
    </location>
</feature>
<dbReference type="InterPro" id="IPR002355">
    <property type="entry name" value="Cu_oxidase_Cu_BS"/>
</dbReference>
<dbReference type="CDD" id="cd04202">
    <property type="entry name" value="CuRO_D2_2dMcoN_like"/>
    <property type="match status" value="1"/>
</dbReference>
<keyword evidence="2" id="KW-0560">Oxidoreductase</keyword>
<evidence type="ECO:0000313" key="7">
    <source>
        <dbReference type="EMBL" id="GAA1919797.1"/>
    </source>
</evidence>
<accession>A0ABN2PGJ4</accession>
<feature type="transmembrane region" description="Helical" evidence="4">
    <location>
        <begin position="157"/>
        <end position="177"/>
    </location>
</feature>
<dbReference type="InterPro" id="IPR008972">
    <property type="entry name" value="Cupredoxin"/>
</dbReference>
<keyword evidence="8" id="KW-1185">Reference proteome</keyword>
<feature type="transmembrane region" description="Helical" evidence="4">
    <location>
        <begin position="99"/>
        <end position="123"/>
    </location>
</feature>
<dbReference type="EMBL" id="BAAAOF010000002">
    <property type="protein sequence ID" value="GAA1919797.1"/>
    <property type="molecule type" value="Genomic_DNA"/>
</dbReference>
<dbReference type="InterPro" id="IPR011707">
    <property type="entry name" value="Cu-oxidase-like_N"/>
</dbReference>
<dbReference type="Proteomes" id="UP001501343">
    <property type="component" value="Unassembled WGS sequence"/>
</dbReference>
<dbReference type="PANTHER" id="PTHR11709:SF394">
    <property type="entry name" value="FI03373P-RELATED"/>
    <property type="match status" value="1"/>
</dbReference>
<keyword evidence="4" id="KW-0812">Transmembrane</keyword>
<protein>
    <submittedName>
        <fullName evidence="7">Multicopper oxidase family protein</fullName>
    </submittedName>
</protein>
<name>A0ABN2PGJ4_9MICO</name>
<reference evidence="7 8" key="1">
    <citation type="journal article" date="2019" name="Int. J. Syst. Evol. Microbiol.">
        <title>The Global Catalogue of Microorganisms (GCM) 10K type strain sequencing project: providing services to taxonomists for standard genome sequencing and annotation.</title>
        <authorList>
            <consortium name="The Broad Institute Genomics Platform"/>
            <consortium name="The Broad Institute Genome Sequencing Center for Infectious Disease"/>
            <person name="Wu L."/>
            <person name="Ma J."/>
        </authorList>
    </citation>
    <scope>NUCLEOTIDE SEQUENCE [LARGE SCALE GENOMIC DNA]</scope>
    <source>
        <strain evidence="7 8">JCM 14900</strain>
    </source>
</reference>
<gene>
    <name evidence="7" type="ORF">GCM10009775_10500</name>
</gene>
<dbReference type="Gene3D" id="2.60.40.420">
    <property type="entry name" value="Cupredoxins - blue copper proteins"/>
    <property type="match status" value="3"/>
</dbReference>
<comment type="caution">
    <text evidence="7">The sequence shown here is derived from an EMBL/GenBank/DDBJ whole genome shotgun (WGS) entry which is preliminary data.</text>
</comment>
<dbReference type="Pfam" id="PF07732">
    <property type="entry name" value="Cu-oxidase_3"/>
    <property type="match status" value="1"/>
</dbReference>
<evidence type="ECO:0000256" key="1">
    <source>
        <dbReference type="ARBA" id="ARBA00022723"/>
    </source>
</evidence>
<feature type="transmembrane region" description="Helical" evidence="4">
    <location>
        <begin position="68"/>
        <end position="87"/>
    </location>
</feature>
<dbReference type="InterPro" id="IPR011706">
    <property type="entry name" value="Cu-oxidase_C"/>
</dbReference>
<dbReference type="PANTHER" id="PTHR11709">
    <property type="entry name" value="MULTI-COPPER OXIDASE"/>
    <property type="match status" value="1"/>
</dbReference>
<keyword evidence="1" id="KW-0479">Metal-binding</keyword>
<keyword evidence="4" id="KW-0472">Membrane</keyword>
<feature type="transmembrane region" description="Helical" evidence="4">
    <location>
        <begin position="129"/>
        <end position="148"/>
    </location>
</feature>
<proteinExistence type="predicted"/>
<dbReference type="PROSITE" id="PS00080">
    <property type="entry name" value="MULTICOPPER_OXIDASE2"/>
    <property type="match status" value="1"/>
</dbReference>
<evidence type="ECO:0000256" key="2">
    <source>
        <dbReference type="ARBA" id="ARBA00023002"/>
    </source>
</evidence>
<dbReference type="Pfam" id="PF07731">
    <property type="entry name" value="Cu-oxidase_2"/>
    <property type="match status" value="1"/>
</dbReference>
<keyword evidence="3" id="KW-0186">Copper</keyword>
<dbReference type="InterPro" id="IPR045087">
    <property type="entry name" value="Cu-oxidase_fam"/>
</dbReference>
<dbReference type="RefSeq" id="WP_248146133.1">
    <property type="nucleotide sequence ID" value="NZ_BAAAOF010000002.1"/>
</dbReference>